<organism evidence="1 2">
    <name type="scientific">Pyricularia oryzae</name>
    <name type="common">Rice blast fungus</name>
    <name type="synonym">Magnaporthe oryzae</name>
    <dbReference type="NCBI Taxonomy" id="318829"/>
    <lineage>
        <taxon>Eukaryota</taxon>
        <taxon>Fungi</taxon>
        <taxon>Dikarya</taxon>
        <taxon>Ascomycota</taxon>
        <taxon>Pezizomycotina</taxon>
        <taxon>Sordariomycetes</taxon>
        <taxon>Sordariomycetidae</taxon>
        <taxon>Magnaporthales</taxon>
        <taxon>Pyriculariaceae</taxon>
        <taxon>Pyricularia</taxon>
    </lineage>
</organism>
<accession>A0A4P7N5Y2</accession>
<reference evidence="1 2" key="1">
    <citation type="journal article" date="2019" name="Mol. Biol. Evol.">
        <title>Blast fungal genomes show frequent chromosomal changes, gene gains and losses, and effector gene turnover.</title>
        <authorList>
            <person name="Gomez Luciano L.B."/>
            <person name="Jason Tsai I."/>
            <person name="Chuma I."/>
            <person name="Tosa Y."/>
            <person name="Chen Y.H."/>
            <person name="Li J.Y."/>
            <person name="Li M.Y."/>
            <person name="Jade Lu M.Y."/>
            <person name="Nakayashiki H."/>
            <person name="Li W.H."/>
        </authorList>
    </citation>
    <scope>NUCLEOTIDE SEQUENCE [LARGE SCALE GENOMIC DNA]</scope>
    <source>
        <strain evidence="1">MZ5-1-6</strain>
    </source>
</reference>
<dbReference type="AlphaFoldDB" id="A0A4P7N5Y2"/>
<protein>
    <submittedName>
        <fullName evidence="1">Uncharacterized protein</fullName>
    </submittedName>
</protein>
<name>A0A4P7N5Y2_PYROR</name>
<evidence type="ECO:0000313" key="2">
    <source>
        <dbReference type="Proteomes" id="UP000294847"/>
    </source>
</evidence>
<dbReference type="Proteomes" id="UP000294847">
    <property type="component" value="Chromosome 3"/>
</dbReference>
<evidence type="ECO:0000313" key="1">
    <source>
        <dbReference type="EMBL" id="QBZ57988.1"/>
    </source>
</evidence>
<gene>
    <name evidence="1" type="ORF">PoMZ_02926</name>
</gene>
<proteinExistence type="predicted"/>
<dbReference type="EMBL" id="CP034206">
    <property type="protein sequence ID" value="QBZ57988.1"/>
    <property type="molecule type" value="Genomic_DNA"/>
</dbReference>
<sequence>MWSHEPVRRTADGPVSPPDLTSFEVNNIVRLVTVTCVFVYPTLLTNTSQSSTAAGNLTFVRRHPSFVRRYFAVLLNVTMGGYRTGDPVCNLLRPALAGHWVFLGC</sequence>